<evidence type="ECO:0000313" key="2">
    <source>
        <dbReference type="EMBL" id="GFO23823.1"/>
    </source>
</evidence>
<comment type="caution">
    <text evidence="2">The sequence shown here is derived from an EMBL/GenBank/DDBJ whole genome shotgun (WGS) entry which is preliminary data.</text>
</comment>
<dbReference type="AlphaFoldDB" id="A0AAV4BX83"/>
<keyword evidence="3" id="KW-1185">Reference proteome</keyword>
<proteinExistence type="predicted"/>
<gene>
    <name evidence="2" type="ORF">PoB_005032800</name>
</gene>
<name>A0AAV4BX83_9GAST</name>
<organism evidence="2 3">
    <name type="scientific">Plakobranchus ocellatus</name>
    <dbReference type="NCBI Taxonomy" id="259542"/>
    <lineage>
        <taxon>Eukaryota</taxon>
        <taxon>Metazoa</taxon>
        <taxon>Spiralia</taxon>
        <taxon>Lophotrochozoa</taxon>
        <taxon>Mollusca</taxon>
        <taxon>Gastropoda</taxon>
        <taxon>Heterobranchia</taxon>
        <taxon>Euthyneura</taxon>
        <taxon>Panpulmonata</taxon>
        <taxon>Sacoglossa</taxon>
        <taxon>Placobranchoidea</taxon>
        <taxon>Plakobranchidae</taxon>
        <taxon>Plakobranchus</taxon>
    </lineage>
</organism>
<dbReference type="EMBL" id="BLXT01005539">
    <property type="protein sequence ID" value="GFO23823.1"/>
    <property type="molecule type" value="Genomic_DNA"/>
</dbReference>
<protein>
    <recommendedName>
        <fullName evidence="4">Secreted protein</fullName>
    </recommendedName>
</protein>
<dbReference type="Proteomes" id="UP000735302">
    <property type="component" value="Unassembled WGS sequence"/>
</dbReference>
<accession>A0AAV4BX83</accession>
<keyword evidence="1" id="KW-0732">Signal</keyword>
<evidence type="ECO:0000256" key="1">
    <source>
        <dbReference type="SAM" id="SignalP"/>
    </source>
</evidence>
<feature type="signal peptide" evidence="1">
    <location>
        <begin position="1"/>
        <end position="23"/>
    </location>
</feature>
<sequence length="93" mass="10449">MMTDSIMMHIISIFLSLYQIDFGIDCWACQRRNYTVATLLVNSNWPSDLYPQQGISSAAAKLSVTLPLTFSDLSDLAETCMCHCFKQCLTTIT</sequence>
<reference evidence="2 3" key="1">
    <citation type="journal article" date="2021" name="Elife">
        <title>Chloroplast acquisition without the gene transfer in kleptoplastic sea slugs, Plakobranchus ocellatus.</title>
        <authorList>
            <person name="Maeda T."/>
            <person name="Takahashi S."/>
            <person name="Yoshida T."/>
            <person name="Shimamura S."/>
            <person name="Takaki Y."/>
            <person name="Nagai Y."/>
            <person name="Toyoda A."/>
            <person name="Suzuki Y."/>
            <person name="Arimoto A."/>
            <person name="Ishii H."/>
            <person name="Satoh N."/>
            <person name="Nishiyama T."/>
            <person name="Hasebe M."/>
            <person name="Maruyama T."/>
            <person name="Minagawa J."/>
            <person name="Obokata J."/>
            <person name="Shigenobu S."/>
        </authorList>
    </citation>
    <scope>NUCLEOTIDE SEQUENCE [LARGE SCALE GENOMIC DNA]</scope>
</reference>
<evidence type="ECO:0008006" key="4">
    <source>
        <dbReference type="Google" id="ProtNLM"/>
    </source>
</evidence>
<feature type="chain" id="PRO_5043696930" description="Secreted protein" evidence="1">
    <location>
        <begin position="24"/>
        <end position="93"/>
    </location>
</feature>
<evidence type="ECO:0000313" key="3">
    <source>
        <dbReference type="Proteomes" id="UP000735302"/>
    </source>
</evidence>